<feature type="region of interest" description="Disordered" evidence="1">
    <location>
        <begin position="632"/>
        <end position="656"/>
    </location>
</feature>
<feature type="compositionally biased region" description="Gly residues" evidence="1">
    <location>
        <begin position="2213"/>
        <end position="2255"/>
    </location>
</feature>
<evidence type="ECO:0000256" key="1">
    <source>
        <dbReference type="SAM" id="MobiDB-lite"/>
    </source>
</evidence>
<feature type="compositionally biased region" description="Gly residues" evidence="1">
    <location>
        <begin position="1738"/>
        <end position="1755"/>
    </location>
</feature>
<dbReference type="SMART" id="SM00696">
    <property type="entry name" value="DM9"/>
    <property type="match status" value="1"/>
</dbReference>
<dbReference type="OrthoDB" id="6777429at2759"/>
<keyword evidence="3" id="KW-1185">Reference proteome</keyword>
<feature type="region of interest" description="Disordered" evidence="1">
    <location>
        <begin position="2213"/>
        <end position="2365"/>
    </location>
</feature>
<evidence type="ECO:0000313" key="3">
    <source>
        <dbReference type="Proteomes" id="UP001154114"/>
    </source>
</evidence>
<feature type="region of interest" description="Disordered" evidence="1">
    <location>
        <begin position="1711"/>
        <end position="1755"/>
    </location>
</feature>
<feature type="region of interest" description="Disordered" evidence="1">
    <location>
        <begin position="1481"/>
        <end position="1511"/>
    </location>
</feature>
<dbReference type="PANTHER" id="PTHR31649:SF11">
    <property type="entry name" value="PROTEIN UNZIPPED"/>
    <property type="match status" value="1"/>
</dbReference>
<feature type="compositionally biased region" description="Polar residues" evidence="1">
    <location>
        <begin position="2907"/>
        <end position="2916"/>
    </location>
</feature>
<name>A0A9P0BT53_CHRIL</name>
<feature type="region of interest" description="Disordered" evidence="1">
    <location>
        <begin position="1536"/>
        <end position="1563"/>
    </location>
</feature>
<sequence>MFLAQPASKKFKGSMNNAFQRLTDLMSSKGSENLVRLGKFSQNYRDAALELKRTPDLRATEFDTKLAKEINLKLQNLTKAYTPLHMKGAMADMIDICSNYLAQHAEYNKDKSPAFRQLLKTLRSKPNETLYEHGKATRTYAQAAAELETAKGLEADHDDPNLSRAIHSELTALVPPAEMGQDMLDERGPAFDLLLKELRKEGAEPFSDFPPIATKHAAAYTLESAPGLTTVSPDNSTSPQLKAALHKAVDAATPKDMQSDMKEVIDRCGDYLSAFVRDRDAALGLLLDMMKTKPNNVFAKRNDYTITYGVGAKEIEKAPSLVPYLPIKDIADEGKKALTRDMAGLTPQKLQKAMKAAIQDVSRYLSQLEAIRSGVGGPRYPMNFLAAVKKALGARPLFKYKVYGQTFDEAADTLLHAGPVDSNLSTRANLASLENLPTEEDLASPQEIEKLQKLAAQGSQEAKEELAAQENLAKLENLANQGNAAAMKELEKQQKVTAEKKLQTLQKLAVKGDREAQSKLAAQENLVKLHQLAENGDPQAQEMLKSRKEQVKLEKLAAQGDPEAKKELAKLETAAEEKHLDNLQKRAAQGDKVAEEMIGEQKKLVEMQKLAEKGDSKAQMTVAEHKERVKLEKLAEQGDPEANKSLAKQEAAEAEKKLHDLKKLAAKGDEEAREKLQEQKEILKLQKLAATGDRDAQDKLATQRKEAKEKMASPVQAEQSVVNLQHEIASEMKRGVPTRLAPTIADGLEPTMNKAAKHLAKVGTKKGKALEHLVDLMKEKGETPLGELQGYEQTYSDGARRIEDAPSLANDKVDKGAYASVKGKLTAVAAAKPPAAEIAQHLPGMVDESSKFLSAPVPETDAEKRKVLADLMGRKGNEILGEEGIYKMTYKEGGKEIMKAPVGLTKAYDEQKKKALEKNIHSVIPDNKMMELLKETAKEGAAHLANVIKGRGEAMGVIHKDLRNKKDKEFIDVGDFKKTHEQAADMLANAPYFGGEKASPVLLDKVTHQVDQLPKNTAGNKMAKEHMKDASQIASRYIAGAATNESGLDAQALSALDAPGLNAQTEEARRLAASNSYPEGAGVVSGAGAGAVAGPAGVGLAGVGPGGVGPGGVGPGGVGPGGVWPGGAGPGGVGPGGVGAGGVGPGGVGSAAVGPAGVGAGGVGAGGVGPGGVGPGGVGPGGVGPAGVGAGGVGPGGVGPGVAGPGGVGPGGVGPGGVGPAGVGPAGVGPAAVGPAGVGASGVGPGGVGPAGVGAGGVGPGGVGPGVVGPAGVGAGGVGPGGFKPGGVGPGGVEPGGVWPGGVGPGGVGPGGVGPGSVGPGGVGPGSVGPGGVGPGGVGPGGVGPGGVGPGGVGPGGVWPGGAGLGGVGPGGVGPGGVGPTGVGPGGVGPAGVGAGGVGPAGVGTGGVGPGGVGPAGVGAGGVGPAGVGAGGVGPGGVWPGGAGPGGVGPTGVGAGGVGPGGVGPAVVGAGGVGPDGVGAGGVGPGGVGPGGVWPGGAGPGGVGPTGVGAGGVGPGGVGPAVVGAGGVGPDGVGAGGVGPGGVGPGGVWPGGAGPGGVGPTGVGAGGVGPGGVGPAVVGAGGVGPGGVGPGGVGPGGVGPGGVGPGGVGPAGVGAGGVGPGGVGPGGVGPGVVGPGGVGPGGVGPAGVGSGGVGPAGVGAGSVGPAGVGAGGVGPGNVGPGGVGPGGVGPGGVGPAGVGAGGIGPGVVGPGGVGPGGVGPGSVGPGGVGRGSVWPDGAGPGGVGPGGVGPGGVGPGGVGPASLGAGGVGPTGVGAGSVWPGGVGAVAVGPGSVGADGVGVGGVGPAVVGPAVVGAGGVGPDGVGPGGVGPGGVGGGGVWPGGVGAGGVGAGGVWPGGVGAVAAGPGSVGADGVGVGGVGPGEVGPGGVGPGGIGPTGVGPGSVGPGGVGPAGVGAGGVEPGGVGAGGVGAGGVGPAGVGAGGVGPGGVGPGGVWPGAVGAVAAGSGSIGADGVGVGGVGPGGIGPTGVGPSGVGPGGVGPAGVGAGGVGPGGVGPGGVDAGAVGPGGVGPGVVGPGVVGPVSMGRGGIEPGGVETAGVGTTGFGTGDVGLGGVLTSSVEAGTLGPGGFGPGSVGPGSVGPGGVGPGGVGPGGVGPGGVDAGAVGPGGVGPGVVGPGVVGPGVVGPGVVGPGVVGPVSMGPGVIGPGGVAASAIRPGGIGPGDVGLSGFGPGSVGSGGVGPGGVRTGGVVTFGGEPGSVEPGGVGPGGVGPGGVGPGGVGPSGVGPDGVGPGGISTGAGLDSGVFGESGGGAAPGADAGVGTTGGGFEGADAGVGPEGAGGILESVGVDGPGGAGGPRGGDGDDSVGGLGGAGRAGGYRRTGVVAKGVGGPGVTSVGTGNWPWRERSREGVPYGIENDQQRRRRLAEEEAHRRFEEGERRRLGDEEYYRRLAEQQRLELEAARGGYGRALGAEHELALQILHKELRARGNEILYQQPHTTLTHAQASDWIAMDQPFRIDKSVKESTDTARLQKKFERKLDAVVAKATPPDLTDSMQDFKALVREALISEMQKRGNQILAEIDGAAESYFFAAQRLKKVRTYEPYAPWYQESHLIAKKLEDMIRSRSMARKLTASMKEHVKEAADYLSRLVTKPDDKIEAYIALLEEMEAAGDFLLIEGDIPKTFKEAAAYLRQLTSFEDQICRPNETLHAITQNRLQNLMSQVPPSGYSQEDMDGEKTEALKVIVEAMDEAGDRVLLRHGSVHKSYKEGADLLRRKNTDQLSAPHADPVAARKIQIKLTNLMQNKLSEQYHPLIDEVIKVCKCMKNVFVQCELWCDEILRRVGRPCSTCARHVSAQMLQDLDSAPGSSRITAPGLRISISTCPTRQNKSFRHHSQLKCPASHPTPDCQRRQTASYLMYGSSYDQLFGNRNKPSSSSESGYLASRTRVEQSNPRSSTAQSLLNDIHSDNMKYLEGQGISLEHIKSKIPEKSSLPYLTPESTMFTCQSQDGHSSLSFMNFPTPMFSNTQIPPRPHKLTQAKSGYSSRTPIISTDQMADWHAMMVSLMWNVQAWRDWIQENINRALALQHNTCNSGDQIGDNWATFQRRVSTEALQWRQYSMFSRQLTTRLALKYKDKEIVSPMTTKKYWECQEDMLAIMDLFNTWTQWLMLVVKETDSLHQESDSDLPLYELRWNHLKKKVEEYSKDWMKYNMHLKVAWEQKYNSIIADYLPTWSQPGPVWVVSACGAVPSGAVAAGIHDGEVIWVARTTHKCNVLPAALYPSKHCCLVYSEGAVMCNAEVEWMAWRGGSISERAVRVAAGVHVGRVHYHGDYLLGAVHEPHYRCHVVIFGRPFAFNCYELLMLTEPNVN</sequence>
<dbReference type="Pfam" id="PF11901">
    <property type="entry name" value="DM9"/>
    <property type="match status" value="1"/>
</dbReference>
<dbReference type="InterPro" id="IPR006616">
    <property type="entry name" value="DM9_repeat"/>
</dbReference>
<dbReference type="EMBL" id="LR824005">
    <property type="protein sequence ID" value="CAH0592270.1"/>
    <property type="molecule type" value="Genomic_DNA"/>
</dbReference>
<reference evidence="2" key="1">
    <citation type="submission" date="2021-12" db="EMBL/GenBank/DDBJ databases">
        <authorList>
            <person name="King R."/>
        </authorList>
    </citation>
    <scope>NUCLEOTIDE SEQUENCE</scope>
</reference>
<evidence type="ECO:0000313" key="2">
    <source>
        <dbReference type="EMBL" id="CAH0592270.1"/>
    </source>
</evidence>
<feature type="compositionally biased region" description="Basic and acidic residues" evidence="1">
    <location>
        <begin position="692"/>
        <end position="711"/>
    </location>
</feature>
<gene>
    <name evidence="2" type="ORF">CINC_LOCUS5499</name>
</gene>
<dbReference type="Proteomes" id="UP001154114">
    <property type="component" value="Chromosome 2"/>
</dbReference>
<organism evidence="2 3">
    <name type="scientific">Chrysodeixis includens</name>
    <name type="common">Soybean looper</name>
    <name type="synonym">Pseudoplusia includens</name>
    <dbReference type="NCBI Taxonomy" id="689277"/>
    <lineage>
        <taxon>Eukaryota</taxon>
        <taxon>Metazoa</taxon>
        <taxon>Ecdysozoa</taxon>
        <taxon>Arthropoda</taxon>
        <taxon>Hexapoda</taxon>
        <taxon>Insecta</taxon>
        <taxon>Pterygota</taxon>
        <taxon>Neoptera</taxon>
        <taxon>Endopterygota</taxon>
        <taxon>Lepidoptera</taxon>
        <taxon>Glossata</taxon>
        <taxon>Ditrysia</taxon>
        <taxon>Noctuoidea</taxon>
        <taxon>Noctuidae</taxon>
        <taxon>Plusiinae</taxon>
        <taxon>Chrysodeixis</taxon>
    </lineage>
</organism>
<feature type="compositionally biased region" description="Gly residues" evidence="1">
    <location>
        <begin position="2308"/>
        <end position="2335"/>
    </location>
</feature>
<feature type="region of interest" description="Disordered" evidence="1">
    <location>
        <begin position="2886"/>
        <end position="2916"/>
    </location>
</feature>
<feature type="region of interest" description="Disordered" evidence="1">
    <location>
        <begin position="1285"/>
        <end position="1385"/>
    </location>
</feature>
<accession>A0A9P0BT53</accession>
<feature type="region of interest" description="Disordered" evidence="1">
    <location>
        <begin position="687"/>
        <end position="718"/>
    </location>
</feature>
<proteinExistence type="predicted"/>
<dbReference type="PANTHER" id="PTHR31649">
    <property type="entry name" value="AGAP009604-PA"/>
    <property type="match status" value="1"/>
</dbReference>
<protein>
    <submittedName>
        <fullName evidence="2">Uncharacterized protein</fullName>
    </submittedName>
</protein>
<feature type="compositionally biased region" description="Gly residues" evidence="1">
    <location>
        <begin position="1711"/>
        <end position="1730"/>
    </location>
</feature>